<keyword evidence="3 10" id="KW-0547">Nucleotide-binding</keyword>
<evidence type="ECO:0000256" key="6">
    <source>
        <dbReference type="ARBA" id="ARBA00023054"/>
    </source>
</evidence>
<feature type="domain" description="Aminoacyl-tRNA synthetase class Ia" evidence="11">
    <location>
        <begin position="20"/>
        <end position="642"/>
    </location>
</feature>
<dbReference type="Gene3D" id="1.10.730.10">
    <property type="entry name" value="Isoleucyl-tRNA Synthetase, Domain 1"/>
    <property type="match status" value="1"/>
</dbReference>
<dbReference type="PRINTS" id="PR00986">
    <property type="entry name" value="TRNASYNTHVAL"/>
</dbReference>
<dbReference type="PROSITE" id="PS00178">
    <property type="entry name" value="AA_TRNA_LIGASE_I"/>
    <property type="match status" value="1"/>
</dbReference>
<dbReference type="NCBIfam" id="NF004349">
    <property type="entry name" value="PRK05729.1"/>
    <property type="match status" value="1"/>
</dbReference>
<dbReference type="FunFam" id="1.10.730.10:FF:000009">
    <property type="entry name" value="Valine--tRNA ligase, mitochondrial"/>
    <property type="match status" value="1"/>
</dbReference>
<comment type="domain">
    <text evidence="10">The C-terminal coiled-coil domain is crucial for aminoacylation activity.</text>
</comment>
<dbReference type="InterPro" id="IPR019499">
    <property type="entry name" value="Val-tRNA_synth_tRNA-bd"/>
</dbReference>
<dbReference type="HAMAP" id="MF_02004">
    <property type="entry name" value="Val_tRNA_synth_type1"/>
    <property type="match status" value="1"/>
</dbReference>
<keyword evidence="4 10" id="KW-0067">ATP-binding</keyword>
<keyword evidence="1 10" id="KW-0963">Cytoplasm</keyword>
<comment type="similarity">
    <text evidence="9 10">Belongs to the class-I aminoacyl-tRNA synthetase family. ValS type 1 subfamily.</text>
</comment>
<dbReference type="InterPro" id="IPR037118">
    <property type="entry name" value="Val-tRNA_synth_C_sf"/>
</dbReference>
<evidence type="ECO:0000256" key="10">
    <source>
        <dbReference type="HAMAP-Rule" id="MF_02004"/>
    </source>
</evidence>
<dbReference type="PANTHER" id="PTHR11946">
    <property type="entry name" value="VALYL-TRNA SYNTHETASES"/>
    <property type="match status" value="1"/>
</dbReference>
<evidence type="ECO:0000256" key="4">
    <source>
        <dbReference type="ARBA" id="ARBA00022840"/>
    </source>
</evidence>
<dbReference type="CDD" id="cd00817">
    <property type="entry name" value="ValRS_core"/>
    <property type="match status" value="1"/>
</dbReference>
<evidence type="ECO:0000256" key="8">
    <source>
        <dbReference type="ARBA" id="ARBA00047552"/>
    </source>
</evidence>
<keyword evidence="7 10" id="KW-0030">Aminoacyl-tRNA synthetase</keyword>
<accession>A0A833PFX5</accession>
<dbReference type="FunFam" id="3.90.740.10:FF:000003">
    <property type="entry name" value="Valine--tRNA ligase"/>
    <property type="match status" value="1"/>
</dbReference>
<comment type="catalytic activity">
    <reaction evidence="8 10">
        <text>tRNA(Val) + L-valine + ATP = L-valyl-tRNA(Val) + AMP + diphosphate</text>
        <dbReference type="Rhea" id="RHEA:10704"/>
        <dbReference type="Rhea" id="RHEA-COMP:9672"/>
        <dbReference type="Rhea" id="RHEA-COMP:9708"/>
        <dbReference type="ChEBI" id="CHEBI:30616"/>
        <dbReference type="ChEBI" id="CHEBI:33019"/>
        <dbReference type="ChEBI" id="CHEBI:57762"/>
        <dbReference type="ChEBI" id="CHEBI:78442"/>
        <dbReference type="ChEBI" id="CHEBI:78537"/>
        <dbReference type="ChEBI" id="CHEBI:456215"/>
        <dbReference type="EC" id="6.1.1.9"/>
    </reaction>
</comment>
<dbReference type="InterPro" id="IPR002303">
    <property type="entry name" value="Valyl-tRNA_ligase"/>
</dbReference>
<keyword evidence="2 10" id="KW-0436">Ligase</keyword>
<dbReference type="InterPro" id="IPR009080">
    <property type="entry name" value="tRNAsynth_Ia_anticodon-bd"/>
</dbReference>
<dbReference type="EMBL" id="WNDP01000040">
    <property type="protein sequence ID" value="KAF1025428.1"/>
    <property type="molecule type" value="Genomic_DNA"/>
</dbReference>
<dbReference type="CDD" id="cd07962">
    <property type="entry name" value="Anticodon_Ia_Val"/>
    <property type="match status" value="1"/>
</dbReference>
<feature type="short sequence motif" description="'HIGH' region" evidence="10">
    <location>
        <begin position="47"/>
        <end position="57"/>
    </location>
</feature>
<evidence type="ECO:0000256" key="9">
    <source>
        <dbReference type="ARBA" id="ARBA00060830"/>
    </source>
</evidence>
<name>A0A833PFX5_ACIBZ</name>
<dbReference type="AlphaFoldDB" id="A0A833PFX5"/>
<dbReference type="InterPro" id="IPR002300">
    <property type="entry name" value="aa-tRNA-synth_Ia"/>
</dbReference>
<dbReference type="GO" id="GO:0004832">
    <property type="term" value="F:valine-tRNA ligase activity"/>
    <property type="evidence" value="ECO:0007669"/>
    <property type="project" value="UniProtKB-UniRule"/>
</dbReference>
<comment type="function">
    <text evidence="10">Catalyzes the attachment of valine to tRNA(Val). As ValRS can inadvertently accommodate and process structurally similar amino acids such as threonine, to avoid such errors, it has a 'posttransfer' editing activity that hydrolyzes mischarged Thr-tRNA(Val) in a tRNA-dependent manner.</text>
</comment>
<gene>
    <name evidence="10 14" type="primary">valS</name>
    <name evidence="14" type="ORF">GAK29_01954</name>
</gene>
<evidence type="ECO:0000313" key="15">
    <source>
        <dbReference type="Proteomes" id="UP000490535"/>
    </source>
</evidence>
<dbReference type="PANTHER" id="PTHR11946:SF93">
    <property type="entry name" value="VALINE--TRNA LIGASE, CHLOROPLASTIC_MITOCHONDRIAL 2"/>
    <property type="match status" value="1"/>
</dbReference>
<dbReference type="GO" id="GO:0005829">
    <property type="term" value="C:cytosol"/>
    <property type="evidence" value="ECO:0007669"/>
    <property type="project" value="TreeGrafter"/>
</dbReference>
<evidence type="ECO:0000256" key="1">
    <source>
        <dbReference type="ARBA" id="ARBA00022490"/>
    </source>
</evidence>
<keyword evidence="5 10" id="KW-0648">Protein biosynthesis</keyword>
<dbReference type="Gene3D" id="3.40.50.620">
    <property type="entry name" value="HUPs"/>
    <property type="match status" value="2"/>
</dbReference>
<evidence type="ECO:0000259" key="11">
    <source>
        <dbReference type="Pfam" id="PF00133"/>
    </source>
</evidence>
<feature type="binding site" evidence="10">
    <location>
        <position position="568"/>
    </location>
    <ligand>
        <name>ATP</name>
        <dbReference type="ChEBI" id="CHEBI:30616"/>
    </ligand>
</feature>
<dbReference type="SUPFAM" id="SSF46589">
    <property type="entry name" value="tRNA-binding arm"/>
    <property type="match status" value="1"/>
</dbReference>
<dbReference type="SUPFAM" id="SSF47323">
    <property type="entry name" value="Anticodon-binding domain of a subclass of class I aminoacyl-tRNA synthetases"/>
    <property type="match status" value="1"/>
</dbReference>
<sequence>MTDSAQNIATTYDPTEIEKKWYKTWEEKGYFQPSRKGDSFCIMIPPPNVTGSLHMGHGFNNAIMDALTRYNRMSGKNTLWQPGTDHAGIATQMVVERQLAAQDISRHDLGREKFIDKIWEWKEQSGGTITRQIRRLGSSVDWSRERFTMDDGLSNAVKEVFVKLHEQGLIYRGKRLVNWDPKLQTALSDLEVESDKEEQGSLWHFKYFFEDKSLRTQDGHDYLVVATTRPETLLGDTAVAVAPDDERYAHLVGKNIILPITGRAVAIVKDEYVDKEFGTGCVKITPAHDFNDYEVGKRCELAIINIFNKNAEILAEFEYIAKAGEAISKTIPAPADYAGLERFAARKKLVEQAEAEGWLDQIQPYTLKPPRGDRSGVIIEPLLTDQWYVKIAPLAEPAIKAVKDGEIKFVPEQYSNMYMAWMNNIQDWCISRQLWWGHRIPAWYDAEGNIYVGRSEEEVRTKNNIAADVELNQDEDVLDTWFSSGLWTFSTLGWTGDEAKDKENYFLNTFHPTDVLVTGFDIIFFWVARMIMMTMHFMKNEDGTPQVPFKTVYVHGLVRDGEGQKMSKSKGNVLDPLDLIDGVDLETLVQKRTTGLMNPKQAAKIEKSTRKEFPEGIQAYGTDAVRFTFCALANTGRDIKFDMKRVEGYRNFANKIWNATRFVMMNCEQQPIGQEVRQDLWELPEQWIVSRLQKAEAAVQQAFATYRLDLAAQAIYEFIWNEYCDWYVELTKPVLNDENVSTERKAEVRRVLLSVMEASLRLAHPIMPFLTEEIWQTLAPMIGLQGETIMLAPYPVPNPERINEQAEADMLGLQGLIGAVRNIRGEMGLGNARLLPVLLQNTTEAEKAQIARIEPLFKALAKVESITFLTDAEQPPLSSSSVVGHISVFVPMKGLIDPKAELGRLQKDLDKVQKQHDQIASKLANEDFVAKAPAAVVEGEKAKLAEFADQLVKIKANMEQIAAL</sequence>
<dbReference type="FunFam" id="3.40.50.620:FF:000073">
    <property type="entry name" value="Valine--tRNA ligase"/>
    <property type="match status" value="1"/>
</dbReference>
<dbReference type="Pfam" id="PF10458">
    <property type="entry name" value="Val_tRNA-synt_C"/>
    <property type="match status" value="1"/>
</dbReference>
<evidence type="ECO:0000313" key="14">
    <source>
        <dbReference type="EMBL" id="KAF1025428.1"/>
    </source>
</evidence>
<feature type="domain" description="Valyl-tRNA synthetase tRNA-binding arm" evidence="13">
    <location>
        <begin position="900"/>
        <end position="961"/>
    </location>
</feature>
<evidence type="ECO:0000259" key="13">
    <source>
        <dbReference type="Pfam" id="PF10458"/>
    </source>
</evidence>
<organism evidence="14 15">
    <name type="scientific">Acinetobacter bereziniae</name>
    <name type="common">Acinetobacter genomosp. 10</name>
    <dbReference type="NCBI Taxonomy" id="106648"/>
    <lineage>
        <taxon>Bacteria</taxon>
        <taxon>Pseudomonadati</taxon>
        <taxon>Pseudomonadota</taxon>
        <taxon>Gammaproteobacteria</taxon>
        <taxon>Moraxellales</taxon>
        <taxon>Moraxellaceae</taxon>
        <taxon>Acinetobacter</taxon>
    </lineage>
</organism>
<evidence type="ECO:0000256" key="3">
    <source>
        <dbReference type="ARBA" id="ARBA00022741"/>
    </source>
</evidence>
<dbReference type="InterPro" id="IPR010978">
    <property type="entry name" value="tRNA-bd_arm"/>
</dbReference>
<evidence type="ECO:0000256" key="5">
    <source>
        <dbReference type="ARBA" id="ARBA00022917"/>
    </source>
</evidence>
<dbReference type="Gene3D" id="1.10.287.380">
    <property type="entry name" value="Valyl-tRNA synthetase, C-terminal domain"/>
    <property type="match status" value="1"/>
</dbReference>
<feature type="domain" description="Methionyl/Valyl/Leucyl/Isoleucyl-tRNA synthetase anticodon-binding" evidence="12">
    <location>
        <begin position="685"/>
        <end position="835"/>
    </location>
</feature>
<evidence type="ECO:0000259" key="12">
    <source>
        <dbReference type="Pfam" id="PF08264"/>
    </source>
</evidence>
<proteinExistence type="inferred from homology"/>
<dbReference type="FunFam" id="1.10.287.380:FF:000001">
    <property type="entry name" value="Valine--tRNA ligase"/>
    <property type="match status" value="1"/>
</dbReference>
<dbReference type="Pfam" id="PF00133">
    <property type="entry name" value="tRNA-synt_1"/>
    <property type="match status" value="1"/>
</dbReference>
<evidence type="ECO:0000256" key="2">
    <source>
        <dbReference type="ARBA" id="ARBA00022598"/>
    </source>
</evidence>
<feature type="short sequence motif" description="'KMSKS' region" evidence="10">
    <location>
        <begin position="565"/>
        <end position="569"/>
    </location>
</feature>
<dbReference type="Pfam" id="PF08264">
    <property type="entry name" value="Anticodon_1"/>
    <property type="match status" value="1"/>
</dbReference>
<dbReference type="InterPro" id="IPR014729">
    <property type="entry name" value="Rossmann-like_a/b/a_fold"/>
</dbReference>
<dbReference type="InterPro" id="IPR009008">
    <property type="entry name" value="Val/Leu/Ile-tRNA-synth_edit"/>
</dbReference>
<dbReference type="SUPFAM" id="SSF50677">
    <property type="entry name" value="ValRS/IleRS/LeuRS editing domain"/>
    <property type="match status" value="1"/>
</dbReference>
<dbReference type="EC" id="6.1.1.9" evidence="10"/>
<comment type="subcellular location">
    <subcellularLocation>
        <location evidence="10">Cytoplasm</location>
    </subcellularLocation>
</comment>
<dbReference type="GO" id="GO:0005524">
    <property type="term" value="F:ATP binding"/>
    <property type="evidence" value="ECO:0007669"/>
    <property type="project" value="UniProtKB-UniRule"/>
</dbReference>
<comment type="caution">
    <text evidence="14">The sequence shown here is derived from an EMBL/GenBank/DDBJ whole genome shotgun (WGS) entry which is preliminary data.</text>
</comment>
<dbReference type="GO" id="GO:0006438">
    <property type="term" value="P:valyl-tRNA aminoacylation"/>
    <property type="evidence" value="ECO:0007669"/>
    <property type="project" value="UniProtKB-UniRule"/>
</dbReference>
<comment type="subunit">
    <text evidence="10">Monomer.</text>
</comment>
<dbReference type="InterPro" id="IPR001412">
    <property type="entry name" value="aa-tRNA-synth_I_CS"/>
</dbReference>
<protein>
    <recommendedName>
        <fullName evidence="10">Valine--tRNA ligase</fullName>
        <ecNumber evidence="10">6.1.1.9</ecNumber>
    </recommendedName>
    <alternativeName>
        <fullName evidence="10">Valyl-tRNA synthetase</fullName>
        <shortName evidence="10">ValRS</shortName>
    </alternativeName>
</protein>
<dbReference type="NCBIfam" id="TIGR00422">
    <property type="entry name" value="valS"/>
    <property type="match status" value="1"/>
</dbReference>
<dbReference type="GO" id="GO:0002161">
    <property type="term" value="F:aminoacyl-tRNA deacylase activity"/>
    <property type="evidence" value="ECO:0007669"/>
    <property type="project" value="InterPro"/>
</dbReference>
<comment type="domain">
    <text evidence="10">ValRS has two distinct active sites: one for aminoacylation and one for editing. The misactivated threonine is translocated from the active site to the editing site.</text>
</comment>
<dbReference type="FunFam" id="3.40.50.620:FF:000020">
    <property type="entry name" value="Valine--tRNA ligase, mitochondrial"/>
    <property type="match status" value="1"/>
</dbReference>
<dbReference type="InterPro" id="IPR013155">
    <property type="entry name" value="M/V/L/I-tRNA-synth_anticd-bd"/>
</dbReference>
<keyword evidence="6 10" id="KW-0175">Coiled coil</keyword>
<reference evidence="15" key="1">
    <citation type="journal article" date="2020" name="MBio">
        <title>Horizontal gene transfer to a defensive symbiont with a reduced genome amongst a multipartite beetle microbiome.</title>
        <authorList>
            <person name="Waterworth S.C."/>
            <person name="Florez L.V."/>
            <person name="Rees E.R."/>
            <person name="Hertweck C."/>
            <person name="Kaltenpoth M."/>
            <person name="Kwan J.C."/>
        </authorList>
    </citation>
    <scope>NUCLEOTIDE SEQUENCE [LARGE SCALE GENOMIC DNA]</scope>
</reference>
<evidence type="ECO:0000256" key="7">
    <source>
        <dbReference type="ARBA" id="ARBA00023146"/>
    </source>
</evidence>
<dbReference type="SUPFAM" id="SSF52374">
    <property type="entry name" value="Nucleotidylyl transferase"/>
    <property type="match status" value="1"/>
</dbReference>
<dbReference type="Gene3D" id="3.90.740.10">
    <property type="entry name" value="Valyl/Leucyl/Isoleucyl-tRNA synthetase, editing domain"/>
    <property type="match status" value="1"/>
</dbReference>
<dbReference type="Proteomes" id="UP000490535">
    <property type="component" value="Unassembled WGS sequence"/>
</dbReference>
<dbReference type="InterPro" id="IPR033705">
    <property type="entry name" value="Anticodon_Ia_Val"/>
</dbReference>